<reference evidence="3 4" key="1">
    <citation type="journal article" date="2016" name="Mol. Biol. Evol.">
        <title>Comparative Genomics of Early-Diverging Mushroom-Forming Fungi Provides Insights into the Origins of Lignocellulose Decay Capabilities.</title>
        <authorList>
            <person name="Nagy L.G."/>
            <person name="Riley R."/>
            <person name="Tritt A."/>
            <person name="Adam C."/>
            <person name="Daum C."/>
            <person name="Floudas D."/>
            <person name="Sun H."/>
            <person name="Yadav J.S."/>
            <person name="Pangilinan J."/>
            <person name="Larsson K.H."/>
            <person name="Matsuura K."/>
            <person name="Barry K."/>
            <person name="Labutti K."/>
            <person name="Kuo R."/>
            <person name="Ohm R.A."/>
            <person name="Bhattacharya S.S."/>
            <person name="Shirouzu T."/>
            <person name="Yoshinaga Y."/>
            <person name="Martin F.M."/>
            <person name="Grigoriev I.V."/>
            <person name="Hibbett D.S."/>
        </authorList>
    </citation>
    <scope>NUCLEOTIDE SEQUENCE [LARGE SCALE GENOMIC DNA]</scope>
    <source>
        <strain evidence="3 4">HHB10207 ss-3</strain>
    </source>
</reference>
<dbReference type="AlphaFoldDB" id="A0A166CAS0"/>
<accession>A0A166CAS0</accession>
<feature type="compositionally biased region" description="Polar residues" evidence="1">
    <location>
        <begin position="27"/>
        <end position="39"/>
    </location>
</feature>
<evidence type="ECO:0000256" key="1">
    <source>
        <dbReference type="SAM" id="MobiDB-lite"/>
    </source>
</evidence>
<evidence type="ECO:0000256" key="2">
    <source>
        <dbReference type="SAM" id="SignalP"/>
    </source>
</evidence>
<gene>
    <name evidence="3" type="ORF">SISSUDRAFT_1129747</name>
</gene>
<keyword evidence="2" id="KW-0732">Signal</keyword>
<sequence length="268" mass="28023">MRWSSLFLPFVVLIASNVYCYPVSETDGSTEQGQTDHTISPSSNSSSVDPRSFTKPNIYFKRSGTRVCGVALRDADRQDCINRPGIQQFTFAGAATGTVVARQMAIAPGNNPPNTVQCEHVLELQVAQHVLLNSGFCDVLDAFRVANAQAGSAAQVMNGIVNAINAQNNLFFLQTDVNKSLSASSTPTNSLAFADVHQFIHSPGVQAASIAVANAADVAINAVIARANAVQNAPAALTAALAAFNGHVANGLTVAATWNRVLAGVVVA</sequence>
<evidence type="ECO:0000313" key="4">
    <source>
        <dbReference type="Proteomes" id="UP000076798"/>
    </source>
</evidence>
<name>A0A166CAS0_9AGAM</name>
<feature type="chain" id="PRO_5007871542" evidence="2">
    <location>
        <begin position="21"/>
        <end position="268"/>
    </location>
</feature>
<protein>
    <submittedName>
        <fullName evidence="3">Uncharacterized protein</fullName>
    </submittedName>
</protein>
<proteinExistence type="predicted"/>
<dbReference type="Proteomes" id="UP000076798">
    <property type="component" value="Unassembled WGS sequence"/>
</dbReference>
<feature type="signal peptide" evidence="2">
    <location>
        <begin position="1"/>
        <end position="20"/>
    </location>
</feature>
<keyword evidence="4" id="KW-1185">Reference proteome</keyword>
<organism evidence="3 4">
    <name type="scientific">Sistotremastrum suecicum HHB10207 ss-3</name>
    <dbReference type="NCBI Taxonomy" id="1314776"/>
    <lineage>
        <taxon>Eukaryota</taxon>
        <taxon>Fungi</taxon>
        <taxon>Dikarya</taxon>
        <taxon>Basidiomycota</taxon>
        <taxon>Agaricomycotina</taxon>
        <taxon>Agaricomycetes</taxon>
        <taxon>Sistotremastrales</taxon>
        <taxon>Sistotremastraceae</taxon>
        <taxon>Sistotremastrum</taxon>
    </lineage>
</organism>
<feature type="region of interest" description="Disordered" evidence="1">
    <location>
        <begin position="27"/>
        <end position="51"/>
    </location>
</feature>
<dbReference type="OrthoDB" id="2795185at2759"/>
<evidence type="ECO:0000313" key="3">
    <source>
        <dbReference type="EMBL" id="KZT37263.1"/>
    </source>
</evidence>
<dbReference type="EMBL" id="KV428087">
    <property type="protein sequence ID" value="KZT37263.1"/>
    <property type="molecule type" value="Genomic_DNA"/>
</dbReference>